<feature type="compositionally biased region" description="Low complexity" evidence="1">
    <location>
        <begin position="62"/>
        <end position="78"/>
    </location>
</feature>
<dbReference type="EMBL" id="CP022187">
    <property type="protein sequence ID" value="AWI77247.1"/>
    <property type="molecule type" value="Genomic_DNA"/>
</dbReference>
<feature type="chain" id="PRO_5016085641" evidence="2">
    <location>
        <begin position="25"/>
        <end position="133"/>
    </location>
</feature>
<feature type="signal peptide" evidence="2">
    <location>
        <begin position="1"/>
        <end position="24"/>
    </location>
</feature>
<dbReference type="RefSeq" id="WP_108950946.1">
    <property type="nucleotide sequence ID" value="NZ_CP022187.1"/>
</dbReference>
<accession>A0A2U8GU57</accession>
<gene>
    <name evidence="3" type="ORF">CEW83_20085</name>
</gene>
<evidence type="ECO:0000256" key="2">
    <source>
        <dbReference type="SAM" id="SignalP"/>
    </source>
</evidence>
<sequence>MKGLILTTAAATLLATLSPAEAWANPQHERMKNCNQEARTKALKGDERKQFMSACLKGKHAATAATASTAAPPASRAAEPGKAKAQDASATPASAGALQAAQKEKMKGCNRNATEKALKGNERKVFMSECLKG</sequence>
<evidence type="ECO:0000256" key="1">
    <source>
        <dbReference type="SAM" id="MobiDB-lite"/>
    </source>
</evidence>
<dbReference type="Proteomes" id="UP000244930">
    <property type="component" value="Chromosome"/>
</dbReference>
<feature type="region of interest" description="Disordered" evidence="1">
    <location>
        <begin position="62"/>
        <end position="108"/>
    </location>
</feature>
<evidence type="ECO:0000313" key="4">
    <source>
        <dbReference type="Proteomes" id="UP000244930"/>
    </source>
</evidence>
<evidence type="ECO:0000313" key="3">
    <source>
        <dbReference type="EMBL" id="AWI77247.1"/>
    </source>
</evidence>
<keyword evidence="4" id="KW-1185">Reference proteome</keyword>
<dbReference type="Pfam" id="PF07769">
    <property type="entry name" value="PsiF_repeat"/>
    <property type="match status" value="2"/>
</dbReference>
<dbReference type="KEGG" id="acom:CEW83_20085"/>
<keyword evidence="2" id="KW-0732">Signal</keyword>
<dbReference type="AlphaFoldDB" id="A0A2U8GU57"/>
<name>A0A2U8GU57_9RHOO</name>
<reference evidence="3 4" key="1">
    <citation type="submission" date="2017-06" db="EMBL/GenBank/DDBJ databases">
        <title>Azoarcus.</title>
        <authorList>
            <person name="Woo J.-H."/>
            <person name="Kim H.-S."/>
        </authorList>
    </citation>
    <scope>NUCLEOTIDE SEQUENCE [LARGE SCALE GENOMIC DNA]</scope>
    <source>
        <strain evidence="3 4">TSPY31</strain>
    </source>
</reference>
<protein>
    <submittedName>
        <fullName evidence="3">PsiF repeat-containing protein</fullName>
    </submittedName>
</protein>
<proteinExistence type="predicted"/>
<dbReference type="InterPro" id="IPR011690">
    <property type="entry name" value="P_starv_induced_PsiF"/>
</dbReference>
<organism evidence="3 4">
    <name type="scientific">Parazoarcus communis</name>
    <dbReference type="NCBI Taxonomy" id="41977"/>
    <lineage>
        <taxon>Bacteria</taxon>
        <taxon>Pseudomonadati</taxon>
        <taxon>Pseudomonadota</taxon>
        <taxon>Betaproteobacteria</taxon>
        <taxon>Rhodocyclales</taxon>
        <taxon>Zoogloeaceae</taxon>
        <taxon>Parazoarcus</taxon>
    </lineage>
</organism>